<feature type="region of interest" description="Disordered" evidence="3">
    <location>
        <begin position="2059"/>
        <end position="2079"/>
    </location>
</feature>
<dbReference type="PANTHER" id="PTHR15502">
    <property type="entry name" value="CALCINEURIN-BINDING PROTEIN CABIN 1-RELATED"/>
    <property type="match status" value="1"/>
</dbReference>
<feature type="compositionally biased region" description="Low complexity" evidence="3">
    <location>
        <begin position="11"/>
        <end position="21"/>
    </location>
</feature>
<feature type="compositionally biased region" description="Basic and acidic residues" evidence="3">
    <location>
        <begin position="606"/>
        <end position="616"/>
    </location>
</feature>
<evidence type="ECO:0000256" key="3">
    <source>
        <dbReference type="SAM" id="MobiDB-lite"/>
    </source>
</evidence>
<feature type="region of interest" description="Disordered" evidence="3">
    <location>
        <begin position="2208"/>
        <end position="2267"/>
    </location>
</feature>
<dbReference type="GO" id="GO:0005634">
    <property type="term" value="C:nucleus"/>
    <property type="evidence" value="ECO:0000318"/>
    <property type="project" value="GO_Central"/>
</dbReference>
<feature type="compositionally biased region" description="Basic and acidic residues" evidence="3">
    <location>
        <begin position="2603"/>
        <end position="2617"/>
    </location>
</feature>
<feature type="region of interest" description="Disordered" evidence="3">
    <location>
        <begin position="559"/>
        <end position="651"/>
    </location>
</feature>
<dbReference type="OMA" id="MHASRMK"/>
<evidence type="ECO:0000313" key="5">
    <source>
        <dbReference type="Proteomes" id="UP000054558"/>
    </source>
</evidence>
<evidence type="ECO:0000256" key="2">
    <source>
        <dbReference type="ARBA" id="ARBA00023242"/>
    </source>
</evidence>
<feature type="region of interest" description="Disordered" evidence="3">
    <location>
        <begin position="1"/>
        <end position="21"/>
    </location>
</feature>
<feature type="region of interest" description="Disordered" evidence="3">
    <location>
        <begin position="949"/>
        <end position="996"/>
    </location>
</feature>
<gene>
    <name evidence="4" type="ORF">KFL_000510300</name>
</gene>
<feature type="region of interest" description="Disordered" evidence="3">
    <location>
        <begin position="1073"/>
        <end position="1129"/>
    </location>
</feature>
<feature type="compositionally biased region" description="Polar residues" evidence="3">
    <location>
        <begin position="1671"/>
        <end position="1690"/>
    </location>
</feature>
<feature type="compositionally biased region" description="Basic and acidic residues" evidence="3">
    <location>
        <begin position="2123"/>
        <end position="2136"/>
    </location>
</feature>
<feature type="compositionally biased region" description="Basic and acidic residues" evidence="3">
    <location>
        <begin position="2568"/>
        <end position="2588"/>
    </location>
</feature>
<feature type="compositionally biased region" description="Basic and acidic residues" evidence="3">
    <location>
        <begin position="2626"/>
        <end position="2657"/>
    </location>
</feature>
<feature type="region of interest" description="Disordered" evidence="3">
    <location>
        <begin position="227"/>
        <end position="246"/>
    </location>
</feature>
<comment type="subcellular location">
    <subcellularLocation>
        <location evidence="1">Nucleus</location>
    </subcellularLocation>
</comment>
<reference evidence="4 5" key="1">
    <citation type="journal article" date="2014" name="Nat. Commun.">
        <title>Klebsormidium flaccidum genome reveals primary factors for plant terrestrial adaptation.</title>
        <authorList>
            <person name="Hori K."/>
            <person name="Maruyama F."/>
            <person name="Fujisawa T."/>
            <person name="Togashi T."/>
            <person name="Yamamoto N."/>
            <person name="Seo M."/>
            <person name="Sato S."/>
            <person name="Yamada T."/>
            <person name="Mori H."/>
            <person name="Tajima N."/>
            <person name="Moriyama T."/>
            <person name="Ikeuchi M."/>
            <person name="Watanabe M."/>
            <person name="Wada H."/>
            <person name="Kobayashi K."/>
            <person name="Saito M."/>
            <person name="Masuda T."/>
            <person name="Sasaki-Sekimoto Y."/>
            <person name="Mashiguchi K."/>
            <person name="Awai K."/>
            <person name="Shimojima M."/>
            <person name="Masuda S."/>
            <person name="Iwai M."/>
            <person name="Nobusawa T."/>
            <person name="Narise T."/>
            <person name="Kondo S."/>
            <person name="Saito H."/>
            <person name="Sato R."/>
            <person name="Murakawa M."/>
            <person name="Ihara Y."/>
            <person name="Oshima-Yamada Y."/>
            <person name="Ohtaka K."/>
            <person name="Satoh M."/>
            <person name="Sonobe K."/>
            <person name="Ishii M."/>
            <person name="Ohtani R."/>
            <person name="Kanamori-Sato M."/>
            <person name="Honoki R."/>
            <person name="Miyazaki D."/>
            <person name="Mochizuki H."/>
            <person name="Umetsu J."/>
            <person name="Higashi K."/>
            <person name="Shibata D."/>
            <person name="Kamiya Y."/>
            <person name="Sato N."/>
            <person name="Nakamura Y."/>
            <person name="Tabata S."/>
            <person name="Ida S."/>
            <person name="Kurokawa K."/>
            <person name="Ohta H."/>
        </authorList>
    </citation>
    <scope>NUCLEOTIDE SEQUENCE [LARGE SCALE GENOMIC DNA]</scope>
    <source>
        <strain evidence="4 5">NIES-2285</strain>
    </source>
</reference>
<dbReference type="Gene3D" id="1.25.40.10">
    <property type="entry name" value="Tetratricopeptide repeat domain"/>
    <property type="match status" value="1"/>
</dbReference>
<feature type="compositionally biased region" description="Basic and acidic residues" evidence="3">
    <location>
        <begin position="622"/>
        <end position="651"/>
    </location>
</feature>
<keyword evidence="5" id="KW-1185">Reference proteome</keyword>
<feature type="region of interest" description="Disordered" evidence="3">
    <location>
        <begin position="847"/>
        <end position="877"/>
    </location>
</feature>
<feature type="compositionally biased region" description="Basic and acidic residues" evidence="3">
    <location>
        <begin position="856"/>
        <end position="868"/>
    </location>
</feature>
<dbReference type="InterPro" id="IPR011990">
    <property type="entry name" value="TPR-like_helical_dom_sf"/>
</dbReference>
<feature type="region of interest" description="Disordered" evidence="3">
    <location>
        <begin position="1383"/>
        <end position="1479"/>
    </location>
</feature>
<dbReference type="EMBL" id="DF237000">
    <property type="protein sequence ID" value="GAQ80329.1"/>
    <property type="molecule type" value="Genomic_DNA"/>
</dbReference>
<keyword evidence="2" id="KW-0539">Nucleus</keyword>
<feature type="compositionally biased region" description="Basic and acidic residues" evidence="3">
    <location>
        <begin position="338"/>
        <end position="349"/>
    </location>
</feature>
<feature type="compositionally biased region" description="Polar residues" evidence="3">
    <location>
        <begin position="391"/>
        <end position="404"/>
    </location>
</feature>
<feature type="compositionally biased region" description="Low complexity" evidence="3">
    <location>
        <begin position="2248"/>
        <end position="2257"/>
    </location>
</feature>
<feature type="region of interest" description="Disordered" evidence="3">
    <location>
        <begin position="1665"/>
        <end position="1732"/>
    </location>
</feature>
<feature type="region of interest" description="Disordered" evidence="3">
    <location>
        <begin position="665"/>
        <end position="701"/>
    </location>
</feature>
<dbReference type="GO" id="GO:0006325">
    <property type="term" value="P:chromatin organization"/>
    <property type="evidence" value="ECO:0007669"/>
    <property type="project" value="InterPro"/>
</dbReference>
<organism evidence="4 5">
    <name type="scientific">Klebsormidium nitens</name>
    <name type="common">Green alga</name>
    <name type="synonym">Ulothrix nitens</name>
    <dbReference type="NCBI Taxonomy" id="105231"/>
    <lineage>
        <taxon>Eukaryota</taxon>
        <taxon>Viridiplantae</taxon>
        <taxon>Streptophyta</taxon>
        <taxon>Klebsormidiophyceae</taxon>
        <taxon>Klebsormidiales</taxon>
        <taxon>Klebsormidiaceae</taxon>
        <taxon>Klebsormidium</taxon>
    </lineage>
</organism>
<feature type="region of interest" description="Disordered" evidence="3">
    <location>
        <begin position="2116"/>
        <end position="2171"/>
    </location>
</feature>
<dbReference type="STRING" id="105231.A0A1Y1HT04"/>
<feature type="compositionally biased region" description="Basic and acidic residues" evidence="3">
    <location>
        <begin position="1383"/>
        <end position="1405"/>
    </location>
</feature>
<dbReference type="InterPro" id="IPR033053">
    <property type="entry name" value="Hir3/CABIN1"/>
</dbReference>
<accession>A0A1Y1HT04</accession>
<evidence type="ECO:0000256" key="1">
    <source>
        <dbReference type="ARBA" id="ARBA00004123"/>
    </source>
</evidence>
<evidence type="ECO:0000313" key="4">
    <source>
        <dbReference type="EMBL" id="GAQ80329.1"/>
    </source>
</evidence>
<name>A0A1Y1HT04_KLENI</name>
<protein>
    <recommendedName>
        <fullName evidence="6">Calcineurin-binding protein cabin-1</fullName>
    </recommendedName>
</protein>
<feature type="region of interest" description="Disordered" evidence="3">
    <location>
        <begin position="306"/>
        <end position="404"/>
    </location>
</feature>
<dbReference type="SUPFAM" id="SSF48452">
    <property type="entry name" value="TPR-like"/>
    <property type="match status" value="1"/>
</dbReference>
<feature type="region of interest" description="Disordered" evidence="3">
    <location>
        <begin position="2566"/>
        <end position="2865"/>
    </location>
</feature>
<feature type="compositionally biased region" description="Basic and acidic residues" evidence="3">
    <location>
        <begin position="2712"/>
        <end position="2738"/>
    </location>
</feature>
<dbReference type="PANTHER" id="PTHR15502:SF7">
    <property type="entry name" value="CALCINEURIN-BINDING PROTEIN CABIN-1"/>
    <property type="match status" value="1"/>
</dbReference>
<feature type="compositionally biased region" description="Polar residues" evidence="3">
    <location>
        <begin position="979"/>
        <end position="991"/>
    </location>
</feature>
<feature type="region of interest" description="Disordered" evidence="3">
    <location>
        <begin position="452"/>
        <end position="479"/>
    </location>
</feature>
<evidence type="ECO:0008006" key="6">
    <source>
        <dbReference type="Google" id="ProtNLM"/>
    </source>
</evidence>
<dbReference type="Proteomes" id="UP000054558">
    <property type="component" value="Unassembled WGS sequence"/>
</dbReference>
<sequence length="2963" mass="316271">MFSIASINDEQGQTPQQQLGPTKEAQEFRLAQMYQDALVHMQKGQKNEARPLFEAILRDRLYAQGEAHAPLESNTLLQLRFLSLKNLAGLHAASPSRADKLEGLRCYFQAAAIDDKDVVVWHRAGALASAVGRLDVARKSFEQGLKCSPKHWGCLEKLTEVLLAIGDEVGCEKLVRRILRMDSQHRRSNEIVQAIQGGLFIREETGVEAAVGKGEKSALAAGSLVKKGMPSETEPDAGADVAPQGKEEERGLGFAFDALEPRLSDSPRRRVPAVQREELAGLKLRLARPEWSALVLELQNAINGAGKGLESETDGGSQRLDTDSKAVSEQRSAAEGPVESKVEGEREAGEETSLATASDRASGGDNPLSLPGEGRPAGLNRGEAQGDEGETNGTEKNGIKSTRTGVTGIEGRAWTLQTPLVFEIAKGGDLGRDMQAKITEPVTVPSAATLNVASSPAQVPDRAESGKVEPGNEPEKLNDVELQGVEAGGASRSAGEKEGERALDAVVTEAAETSCKAADQIDTKEELPKNGVEGSAEHTAQVVEAVTLLEGTIVIDLEQASAGSPEQGVDSGGEPKDGTGGTAVVRPNEGREKNESARVVSPTKAKGREGGAEKRERRMTRALRERGSKEKEKKVDGKKKEAVRKEAEAPEPKDVWATLGRFVVGGPGQGSKVTGAADGSKSITNGETNGKGGVEQSKQGEGQIETGQGEATFKDGKRNAVDAPLSTSAGFEAFLDAVEANSGALDVGPRLLEQLAARADVALDSTSIDALLLVESLMRNWGAERSPQCSLWLAQLHLDRAEKREDGETPESSRERTEAAAREGNRCLCEVVEWWAVRNAEEGIEFGGVLQPGEGPPREGGETDRNADDTSAGRGAGGWAIEESVNALDWRFWAKFQWAASRLAFLEGKRARGIECVHECAKLMELTTSADVQTEEANAAAELAGKAGEKGVDGISSPMDVESPTFPGGQLKGREDNKVSTPTPQLTSQSLPRGAPETLQLGCGLRRPTLALSDVRGKLQELETDELLTRSVAALREAGDSEGLVCLLAPVVLPGWEAPDDIDPPSADVSRGGVNIPGRMTPADVRNGAPGRGTPDDVSNEVPRQGISAEAGATKSAPSKTLVADVSRHPPALDTRRRLEALRALLDACRKGGPGYLPTELRARGEVLEILARVSGWLDGSREAWLEFDIEGVFGGVGAAGVLGGGSVEERAERMQRVGRLIGAELRAVGVCAQGLREAWRKARSKSVAGLGAEHFAPLQRLLLDIVAKLYTSGRLSKPKPATAARSDSTMLIDGLVAFCRLQHLTLLGGKQSPPAGAQIPAESAAVSQQVALLASAHRLLADKGLCCAGDGGAPFLKMAIQLLTGLDARLAALVGAKRDADVREGAEVASGEEARAGAKRKLEGGESPGRVKRLRLGTGGDSPLSDARFYGPDSPDAGRFGKERLGPAKKRLERSASQRQIRFSRADASPVKAPDGSTVVDADRVADGRSAQNLDGLSNGNLDGSPIGVAGGTLNGNADESENGDEILAGLRRETGLAAELNQAFFCLYGLNLQEGAGQPKLEKHENTSKGDFGTQEQCAEVMRYIVPYAESCSPDRLKAHLQEVLQAIHKQFPQPPPEVLARFSVEPFLEGKVPLGSVGGQAELQSTGAAPAVGTVQGQAFPGQKGAVVQSSQVKGNTGRETTGSSVKPASLRLALSPSTSPESGRPEREPVHTGTATSPGIPRDAVQTATQRTVTFDDSVRAASDGVQTSIEGVRNPPEAVRTAPQPVRILPDGVHRGVEGVRTADADIRKAAADVRKAGPFAEVYSKLYFLLAQVEEINAGLEAPGFALSDEGRRYFDRMQSYYKYDLCYHPQRLASWERLAEIYDEEVDLLLNDGGKQFTAQQWREDPSRMARVASGRKACRQASLRALALAPTEDKKYELERWNGSVLYDVIQDVVPLSDQRRIQLPRDDTWRALCSEALGHFERSYVCSNDWELLIPLGRLSQKLGRPTSEALDLYGRASDSAGLVVLPVYRLHASRAKLLCELRSRPVTWSAIQDLRVLDGGLTSGEQLTSEGALTSKEMPSADAGKGAGGESDVWEGLKAVARHCFLPATARKLRGLAMKAEVRGPYVGEQSDEEKAGEGKALEETVQKSGGKSLEKEAQDEETNVEKSSPAGVQVNTQGADERMEIRMESMETPDMIGEADLLEKRAGLMEVEGGADIQVGTGEAGTDVDEKRPEIRATGPEVTDTDVENEGRRSGDAKPAAAAPPAEISRLSHEDAKPAASAPLAEVWRVLHEDAVAGLRFCIFNELKHFHKARFRVAHALLVGAGGELERAAVDAAKTELEFFFRTAKGAFCVNVWELDAQKKKKAATLPCGRRVHVEQSLAESARKFATCVRKYLMLYLRLCELTSDWEALERAAHFLRTDKKYSFFLSDLAQLAMGLYVAVLAAAIRRAQLRPGAETLKPLLEQAFGVWLENAGNWKATVLKALEEVKLGRELREPIAGVQEEDFFRYSSSYIDSLARAHNAPALGAAYERLRKRSRSHRCTADNGTLALCRKASAAWAAALAETLEDLEGLAESEKRSRATASDKEGLEDGGRTGEVLAAETGNAEKAANEGEEGTRVREGLPEVQSSREPISEGSKEARHEASGAAADERHVSGASEERGEKRKRASEELEEATLGKSPATTSSLEGPKRHRGDSPTAVPTLGSVSDPAATVEGGEDSRAAKRSRVAEQERNEGPETERTDVTEIQTAAAGPGKETGAGSAPTSPGVSLAAPHDGSTQKILSPVVGGGREDSPVAAATRRSRRSVEGGVETPGKSHPLLRALGARSHSRKQGELGEGGRSQSQRASAEAPDKEQPAGVKNLTESDEGPEWKARAVSVLKSALAMYRDLVSVLGPVLTVASGDGKAKAEHDLEQEKDKAEEKRQAEAMLLRAFALVHAREAAGVDEVLRLHEEVPKKRLKKAGAIRRD</sequence>
<feature type="compositionally biased region" description="Polar residues" evidence="3">
    <location>
        <begin position="1"/>
        <end position="10"/>
    </location>
</feature>
<dbReference type="OrthoDB" id="77564at2759"/>
<proteinExistence type="predicted"/>